<accession>A0A2W4U839</accession>
<dbReference type="PANTHER" id="PTHR24291:SF50">
    <property type="entry name" value="BIFUNCTIONAL ALBAFLAVENONE MONOOXYGENASE_TERPENE SYNTHASE"/>
    <property type="match status" value="1"/>
</dbReference>
<dbReference type="PANTHER" id="PTHR24291">
    <property type="entry name" value="CYTOCHROME P450 FAMILY 4"/>
    <property type="match status" value="1"/>
</dbReference>
<dbReference type="SUPFAM" id="SSF48264">
    <property type="entry name" value="Cytochrome P450"/>
    <property type="match status" value="1"/>
</dbReference>
<proteinExistence type="inferred from homology"/>
<sequence length="464" mass="52850">MPKAEVSLKRDRNVSIKTLPPGPSGYLLFTMDRLQSQPLEYLGEMWHRYGDLVRLPVMPGLNIVLSTHPDHAEHILSTHADRYDKSDFFLNAMGAVQGAGLFTSEGEFWRSHRKLAQPAFHQAQLIKLHSVMLSCVQSLIREWEEKPEGEVIDIADEMTRLTLKIVSLTLFSVDISGESDQLRSALVTGIRYVYRRMTAPLSPPLWVPTHQNREFRQAKKTIDRIVLEIIRSRREQPTENVDLLSMLLAAKDEETGEGMSDRELLNEVITLINAGHETTATTLAWTWQLLGTHPEVMAQMQAEIDDVLQGGPPTFDKLPQLQYIRRVFDESLRLCPPGMSLAPRVAKEDDEIGGYRIPKGSILNIATYYTLRHPDFWQDPETFDPDRFLPERVAQRPKSVYMPWGGGPHICIGKNFAVMESMMILSAIAQRFQVKLVSQQPVEIDPRFTLRPKHGVKVTLNKRI</sequence>
<keyword evidence="3 7" id="KW-0479">Metal-binding</keyword>
<dbReference type="InterPro" id="IPR017972">
    <property type="entry name" value="Cyt_P450_CS"/>
</dbReference>
<evidence type="ECO:0000313" key="9">
    <source>
        <dbReference type="EMBL" id="PZO13329.1"/>
    </source>
</evidence>
<dbReference type="InterPro" id="IPR001128">
    <property type="entry name" value="Cyt_P450"/>
</dbReference>
<reference evidence="9 10" key="2">
    <citation type="submission" date="2018-06" db="EMBL/GenBank/DDBJ databases">
        <title>Metagenomic assembly of (sub)arctic Cyanobacteria and their associated microbiome from non-axenic cultures.</title>
        <authorList>
            <person name="Baurain D."/>
        </authorList>
    </citation>
    <scope>NUCLEOTIDE SEQUENCE [LARGE SCALE GENOMIC DNA]</scope>
    <source>
        <strain evidence="9">ULC129bin1</strain>
    </source>
</reference>
<dbReference type="Proteomes" id="UP000249354">
    <property type="component" value="Unassembled WGS sequence"/>
</dbReference>
<protein>
    <submittedName>
        <fullName evidence="9">Cytochrome P450</fullName>
    </submittedName>
</protein>
<dbReference type="PRINTS" id="PR00463">
    <property type="entry name" value="EP450I"/>
</dbReference>
<evidence type="ECO:0000313" key="10">
    <source>
        <dbReference type="Proteomes" id="UP000249354"/>
    </source>
</evidence>
<dbReference type="CDD" id="cd20620">
    <property type="entry name" value="CYP132-like"/>
    <property type="match status" value="1"/>
</dbReference>
<keyword evidence="2 7" id="KW-0349">Heme</keyword>
<comment type="cofactor">
    <cofactor evidence="7">
        <name>heme</name>
        <dbReference type="ChEBI" id="CHEBI:30413"/>
    </cofactor>
</comment>
<dbReference type="InterPro" id="IPR050196">
    <property type="entry name" value="Cytochrome_P450_Monoox"/>
</dbReference>
<evidence type="ECO:0000256" key="2">
    <source>
        <dbReference type="ARBA" id="ARBA00022617"/>
    </source>
</evidence>
<keyword evidence="4 8" id="KW-0560">Oxidoreductase</keyword>
<evidence type="ECO:0000256" key="6">
    <source>
        <dbReference type="ARBA" id="ARBA00023033"/>
    </source>
</evidence>
<dbReference type="GO" id="GO:0004497">
    <property type="term" value="F:monooxygenase activity"/>
    <property type="evidence" value="ECO:0007669"/>
    <property type="project" value="UniProtKB-KW"/>
</dbReference>
<name>A0A2W4U839_9CYAN</name>
<evidence type="ECO:0000256" key="7">
    <source>
        <dbReference type="PIRSR" id="PIRSR602401-1"/>
    </source>
</evidence>
<evidence type="ECO:0000256" key="5">
    <source>
        <dbReference type="ARBA" id="ARBA00023004"/>
    </source>
</evidence>
<evidence type="ECO:0000256" key="4">
    <source>
        <dbReference type="ARBA" id="ARBA00023002"/>
    </source>
</evidence>
<dbReference type="Gene3D" id="1.10.630.10">
    <property type="entry name" value="Cytochrome P450"/>
    <property type="match status" value="1"/>
</dbReference>
<organism evidence="9 10">
    <name type="scientific">Leptolyngbya foveolarum</name>
    <dbReference type="NCBI Taxonomy" id="47253"/>
    <lineage>
        <taxon>Bacteria</taxon>
        <taxon>Bacillati</taxon>
        <taxon>Cyanobacteriota</taxon>
        <taxon>Cyanophyceae</taxon>
        <taxon>Leptolyngbyales</taxon>
        <taxon>Leptolyngbyaceae</taxon>
        <taxon>Leptolyngbya group</taxon>
        <taxon>Leptolyngbya</taxon>
    </lineage>
</organism>
<keyword evidence="5 7" id="KW-0408">Iron</keyword>
<dbReference type="Pfam" id="PF00067">
    <property type="entry name" value="p450"/>
    <property type="match status" value="1"/>
</dbReference>
<dbReference type="PROSITE" id="PS00086">
    <property type="entry name" value="CYTOCHROME_P450"/>
    <property type="match status" value="1"/>
</dbReference>
<dbReference type="InterPro" id="IPR036396">
    <property type="entry name" value="Cyt_P450_sf"/>
</dbReference>
<dbReference type="AlphaFoldDB" id="A0A2W4U839"/>
<evidence type="ECO:0000256" key="1">
    <source>
        <dbReference type="ARBA" id="ARBA00010617"/>
    </source>
</evidence>
<dbReference type="InterPro" id="IPR002401">
    <property type="entry name" value="Cyt_P450_E_grp-I"/>
</dbReference>
<keyword evidence="6 8" id="KW-0503">Monooxygenase</keyword>
<feature type="binding site" description="axial binding residue" evidence="7">
    <location>
        <position position="411"/>
    </location>
    <ligand>
        <name>heme</name>
        <dbReference type="ChEBI" id="CHEBI:30413"/>
    </ligand>
    <ligandPart>
        <name>Fe</name>
        <dbReference type="ChEBI" id="CHEBI:18248"/>
    </ligandPart>
</feature>
<comment type="caution">
    <text evidence="9">The sequence shown here is derived from an EMBL/GenBank/DDBJ whole genome shotgun (WGS) entry which is preliminary data.</text>
</comment>
<gene>
    <name evidence="9" type="ORF">DCF25_16265</name>
</gene>
<comment type="similarity">
    <text evidence="1 8">Belongs to the cytochrome P450 family.</text>
</comment>
<evidence type="ECO:0000256" key="8">
    <source>
        <dbReference type="RuleBase" id="RU000461"/>
    </source>
</evidence>
<dbReference type="GO" id="GO:0016705">
    <property type="term" value="F:oxidoreductase activity, acting on paired donors, with incorporation or reduction of molecular oxygen"/>
    <property type="evidence" value="ECO:0007669"/>
    <property type="project" value="InterPro"/>
</dbReference>
<dbReference type="GO" id="GO:0020037">
    <property type="term" value="F:heme binding"/>
    <property type="evidence" value="ECO:0007669"/>
    <property type="project" value="InterPro"/>
</dbReference>
<dbReference type="GO" id="GO:0005506">
    <property type="term" value="F:iron ion binding"/>
    <property type="evidence" value="ECO:0007669"/>
    <property type="project" value="InterPro"/>
</dbReference>
<dbReference type="EMBL" id="QBMC01000128">
    <property type="protein sequence ID" value="PZO13329.1"/>
    <property type="molecule type" value="Genomic_DNA"/>
</dbReference>
<reference evidence="10" key="1">
    <citation type="submission" date="2018-04" db="EMBL/GenBank/DDBJ databases">
        <authorList>
            <person name="Cornet L."/>
        </authorList>
    </citation>
    <scope>NUCLEOTIDE SEQUENCE [LARGE SCALE GENOMIC DNA]</scope>
</reference>
<dbReference type="PRINTS" id="PR00385">
    <property type="entry name" value="P450"/>
</dbReference>
<evidence type="ECO:0000256" key="3">
    <source>
        <dbReference type="ARBA" id="ARBA00022723"/>
    </source>
</evidence>